<evidence type="ECO:0000313" key="3">
    <source>
        <dbReference type="WBParaSite" id="PTRK_0001742500.1"/>
    </source>
</evidence>
<name>A0A0N5A684_PARTI</name>
<feature type="compositionally biased region" description="Basic residues" evidence="1">
    <location>
        <begin position="111"/>
        <end position="122"/>
    </location>
</feature>
<reference evidence="3" key="1">
    <citation type="submission" date="2017-02" db="UniProtKB">
        <authorList>
            <consortium name="WormBaseParasite"/>
        </authorList>
    </citation>
    <scope>IDENTIFICATION</scope>
</reference>
<feature type="compositionally biased region" description="Basic residues" evidence="1">
    <location>
        <begin position="216"/>
        <end position="240"/>
    </location>
</feature>
<feature type="compositionally biased region" description="Gly residues" evidence="1">
    <location>
        <begin position="252"/>
        <end position="263"/>
    </location>
</feature>
<feature type="compositionally biased region" description="Low complexity" evidence="1">
    <location>
        <begin position="25"/>
        <end position="36"/>
    </location>
</feature>
<feature type="region of interest" description="Disordered" evidence="1">
    <location>
        <begin position="79"/>
        <end position="263"/>
    </location>
</feature>
<sequence length="263" mass="27642">AALAVTPWPSADLAREPSPFRLFQSPSALGGSSPLPTGEGFALSDSCGRKGKREGSGHAFRLFSPCPVPGGFRPCAVAGRAVPGAGGGARTRARRRVAGRPLSGRRDAVRAQRRPGRAHSRRMVADPAGRPSKQRLRPLPGGPQRPDQRRERDRRRLPGPRLRPDARAAARARAGLHRRPSGGRPGRGGAHRPDRSRGLPGHCSGGATGSGGAGLCRRRRAPGQRPVGRRPGGRAARPRRLLCSGLDRRGGRGLGPRPGHAAG</sequence>
<organism evidence="2 3">
    <name type="scientific">Parastrongyloides trichosuri</name>
    <name type="common">Possum-specific nematode worm</name>
    <dbReference type="NCBI Taxonomy" id="131310"/>
    <lineage>
        <taxon>Eukaryota</taxon>
        <taxon>Metazoa</taxon>
        <taxon>Ecdysozoa</taxon>
        <taxon>Nematoda</taxon>
        <taxon>Chromadorea</taxon>
        <taxon>Rhabditida</taxon>
        <taxon>Tylenchina</taxon>
        <taxon>Panagrolaimomorpha</taxon>
        <taxon>Strongyloidoidea</taxon>
        <taxon>Strongyloididae</taxon>
        <taxon>Parastrongyloides</taxon>
    </lineage>
</organism>
<feature type="region of interest" description="Disordered" evidence="1">
    <location>
        <begin position="23"/>
        <end position="57"/>
    </location>
</feature>
<feature type="compositionally biased region" description="Basic and acidic residues" evidence="1">
    <location>
        <begin position="146"/>
        <end position="168"/>
    </location>
</feature>
<proteinExistence type="predicted"/>
<protein>
    <submittedName>
        <fullName evidence="3">Transcriptional regulator, AraC family</fullName>
    </submittedName>
</protein>
<evidence type="ECO:0000256" key="1">
    <source>
        <dbReference type="SAM" id="MobiDB-lite"/>
    </source>
</evidence>
<dbReference type="WBParaSite" id="PTRK_0001742500.1">
    <property type="protein sequence ID" value="PTRK_0001742500.1"/>
    <property type="gene ID" value="PTRK_0001742500"/>
</dbReference>
<keyword evidence="2" id="KW-1185">Reference proteome</keyword>
<feature type="compositionally biased region" description="Gly residues" evidence="1">
    <location>
        <begin position="203"/>
        <end position="214"/>
    </location>
</feature>
<dbReference type="AlphaFoldDB" id="A0A0N5A684"/>
<evidence type="ECO:0000313" key="2">
    <source>
        <dbReference type="Proteomes" id="UP000038045"/>
    </source>
</evidence>
<accession>A0A0N5A684</accession>
<dbReference type="Proteomes" id="UP000038045">
    <property type="component" value="Unplaced"/>
</dbReference>